<evidence type="ECO:0000313" key="3">
    <source>
        <dbReference type="Proteomes" id="UP000182486"/>
    </source>
</evidence>
<gene>
    <name evidence="2" type="ORF">BG844_36450</name>
</gene>
<feature type="transmembrane region" description="Helical" evidence="1">
    <location>
        <begin position="134"/>
        <end position="155"/>
    </location>
</feature>
<protein>
    <submittedName>
        <fullName evidence="2">Uncharacterized protein</fullName>
    </submittedName>
</protein>
<sequence>MSATGAVGAPGLWESVGTALRLLLGWSSVLIGVLDLVVELDRRQGTPDSAYLLFHGMLVVGGVLLISLASIAYRPSPAVSLVGGLVLGAGLLVSAVPADTATCCLDTFAQRHGYPFAIMARNPGGDWHVDGLHLAANVLFWGYAGLIALLLSCLARRLGRPHEGTGCSRP</sequence>
<organism evidence="2 3">
    <name type="scientific">Couchioplanes caeruleus subsp. caeruleus</name>
    <dbReference type="NCBI Taxonomy" id="56427"/>
    <lineage>
        <taxon>Bacteria</taxon>
        <taxon>Bacillati</taxon>
        <taxon>Actinomycetota</taxon>
        <taxon>Actinomycetes</taxon>
        <taxon>Micromonosporales</taxon>
        <taxon>Micromonosporaceae</taxon>
        <taxon>Couchioplanes</taxon>
    </lineage>
</organism>
<keyword evidence="1" id="KW-1133">Transmembrane helix</keyword>
<evidence type="ECO:0000256" key="1">
    <source>
        <dbReference type="SAM" id="Phobius"/>
    </source>
</evidence>
<dbReference type="RefSeq" id="WP_071810064.1">
    <property type="nucleotide sequence ID" value="NZ_MEIA01000553.1"/>
</dbReference>
<feature type="transmembrane region" description="Helical" evidence="1">
    <location>
        <begin position="50"/>
        <end position="73"/>
    </location>
</feature>
<proteinExistence type="predicted"/>
<dbReference type="AlphaFoldDB" id="A0A1K0GFN9"/>
<keyword evidence="3" id="KW-1185">Reference proteome</keyword>
<keyword evidence="1" id="KW-0472">Membrane</keyword>
<name>A0A1K0GFN9_9ACTN</name>
<reference evidence="2 3" key="1">
    <citation type="submission" date="2016-09" db="EMBL/GenBank/DDBJ databases">
        <title>Couchioplanes caeruleus draft genome sequence.</title>
        <authorList>
            <person name="Sheehan J."/>
            <person name="Caffrey P."/>
        </authorList>
    </citation>
    <scope>NUCLEOTIDE SEQUENCE [LARGE SCALE GENOMIC DNA]</scope>
    <source>
        <strain evidence="2 3">DSM 43634</strain>
    </source>
</reference>
<feature type="transmembrane region" description="Helical" evidence="1">
    <location>
        <begin position="20"/>
        <end position="38"/>
    </location>
</feature>
<comment type="caution">
    <text evidence="2">The sequence shown here is derived from an EMBL/GenBank/DDBJ whole genome shotgun (WGS) entry which is preliminary data.</text>
</comment>
<evidence type="ECO:0000313" key="2">
    <source>
        <dbReference type="EMBL" id="OJF09660.1"/>
    </source>
</evidence>
<dbReference type="EMBL" id="MEIA01000553">
    <property type="protein sequence ID" value="OJF09660.1"/>
    <property type="molecule type" value="Genomic_DNA"/>
</dbReference>
<keyword evidence="1" id="KW-0812">Transmembrane</keyword>
<accession>A0A1K0GFN9</accession>
<dbReference type="Proteomes" id="UP000182486">
    <property type="component" value="Unassembled WGS sequence"/>
</dbReference>